<comment type="caution">
    <text evidence="4">The sequence shown here is derived from an EMBL/GenBank/DDBJ whole genome shotgun (WGS) entry which is preliminary data.</text>
</comment>
<dbReference type="EMBL" id="MU151347">
    <property type="protein sequence ID" value="KAF9444792.1"/>
    <property type="molecule type" value="Genomic_DNA"/>
</dbReference>
<feature type="transmembrane region" description="Helical" evidence="2">
    <location>
        <begin position="101"/>
        <end position="120"/>
    </location>
</feature>
<protein>
    <recommendedName>
        <fullName evidence="3">DUF6535 domain-containing protein</fullName>
    </recommendedName>
</protein>
<accession>A0A9P5X7H9</accession>
<feature type="domain" description="DUF6535" evidence="3">
    <location>
        <begin position="79"/>
        <end position="253"/>
    </location>
</feature>
<sequence length="702" mass="79376">MASFHTPYIPRYSRMQIIYKLFRTGGDRPQSRRVANSQGLNGGLPYEKSRTRLPPSKGDWTCKHELYRYPIEEAPEDPWERCYDVVDRNDEELCKDLKDEISYLLVVASLFLAIVTAFTVESVKSLQGDNEKATVLLLGQVVRLLNNSSTQGTAQPIETRPTKNDIVVNQLWFLSMTLSLSAVVIGTLCLQWVSAFRRTNVKHQPHQDALALRQLRFEGLIGWGVTRVPAILLLTVQGALVLFAVGLLYFLWSANMRVAIPVTIVSGVSVVFLALTTLMPLLQSVIGWIIPSTLVIPQCPYKSPISWVVHRGAVLLSLSTALPFSLLPPFRERMTVWRKQQFNLLTDYLWQEYDELWRHQRESRGPQASKTGTDKYSFYLSRGLASAMETLVFQPSAVHIIHRCLQEFHGTSAEVETFEDLLHKSFNPAEGALLAANHSPSSMTGRDNRIPAPSQSHLEILRRDFLNAHALQHFVAHNQKLHRILLPHRVELYVRIKNSSQGLELSKDLNDHHLVYNENETELIGSSIECPIQSLRDAQGLSSELRFQFLRCADRLIGTEWFGEGDMKSVEYVLYVAEDGESESILESDEEEPSTEDRFKRVLEMLEKRLSVAFPDEGQSSPKKNGASETEPSVEHYTPPDPNERGQIIPPSRYATLCRNVRKKLHENRPIPSDPRVSPGLNTGFRPHISTLSPSLQSGSPV</sequence>
<evidence type="ECO:0000256" key="2">
    <source>
        <dbReference type="SAM" id="Phobius"/>
    </source>
</evidence>
<proteinExistence type="predicted"/>
<feature type="transmembrane region" description="Helical" evidence="2">
    <location>
        <begin position="230"/>
        <end position="252"/>
    </location>
</feature>
<evidence type="ECO:0000313" key="4">
    <source>
        <dbReference type="EMBL" id="KAF9444792.1"/>
    </source>
</evidence>
<dbReference type="InterPro" id="IPR045338">
    <property type="entry name" value="DUF6535"/>
</dbReference>
<dbReference type="Pfam" id="PF20153">
    <property type="entry name" value="DUF6535"/>
    <property type="match status" value="1"/>
</dbReference>
<keyword evidence="2" id="KW-1133">Transmembrane helix</keyword>
<evidence type="ECO:0000259" key="3">
    <source>
        <dbReference type="Pfam" id="PF20153"/>
    </source>
</evidence>
<evidence type="ECO:0000313" key="5">
    <source>
        <dbReference type="Proteomes" id="UP000807342"/>
    </source>
</evidence>
<feature type="region of interest" description="Disordered" evidence="1">
    <location>
        <begin position="611"/>
        <end position="702"/>
    </location>
</feature>
<feature type="compositionally biased region" description="Polar residues" evidence="1">
    <location>
        <begin position="618"/>
        <end position="631"/>
    </location>
</feature>
<keyword evidence="2" id="KW-0812">Transmembrane</keyword>
<feature type="transmembrane region" description="Helical" evidence="2">
    <location>
        <begin position="171"/>
        <end position="193"/>
    </location>
</feature>
<gene>
    <name evidence="4" type="ORF">P691DRAFT_711317</name>
</gene>
<feature type="region of interest" description="Disordered" evidence="1">
    <location>
        <begin position="29"/>
        <end position="52"/>
    </location>
</feature>
<dbReference type="AlphaFoldDB" id="A0A9P5X7H9"/>
<organism evidence="4 5">
    <name type="scientific">Macrolepiota fuliginosa MF-IS2</name>
    <dbReference type="NCBI Taxonomy" id="1400762"/>
    <lineage>
        <taxon>Eukaryota</taxon>
        <taxon>Fungi</taxon>
        <taxon>Dikarya</taxon>
        <taxon>Basidiomycota</taxon>
        <taxon>Agaricomycotina</taxon>
        <taxon>Agaricomycetes</taxon>
        <taxon>Agaricomycetidae</taxon>
        <taxon>Agaricales</taxon>
        <taxon>Agaricineae</taxon>
        <taxon>Agaricaceae</taxon>
        <taxon>Macrolepiota</taxon>
    </lineage>
</organism>
<feature type="compositionally biased region" description="Polar residues" evidence="1">
    <location>
        <begin position="690"/>
        <end position="702"/>
    </location>
</feature>
<keyword evidence="2" id="KW-0472">Membrane</keyword>
<reference evidence="4" key="1">
    <citation type="submission" date="2020-11" db="EMBL/GenBank/DDBJ databases">
        <authorList>
            <consortium name="DOE Joint Genome Institute"/>
            <person name="Ahrendt S."/>
            <person name="Riley R."/>
            <person name="Andreopoulos W."/>
            <person name="Labutti K."/>
            <person name="Pangilinan J."/>
            <person name="Ruiz-Duenas F.J."/>
            <person name="Barrasa J.M."/>
            <person name="Sanchez-Garcia M."/>
            <person name="Camarero S."/>
            <person name="Miyauchi S."/>
            <person name="Serrano A."/>
            <person name="Linde D."/>
            <person name="Babiker R."/>
            <person name="Drula E."/>
            <person name="Ayuso-Fernandez I."/>
            <person name="Pacheco R."/>
            <person name="Padilla G."/>
            <person name="Ferreira P."/>
            <person name="Barriuso J."/>
            <person name="Kellner H."/>
            <person name="Castanera R."/>
            <person name="Alfaro M."/>
            <person name="Ramirez L."/>
            <person name="Pisabarro A.G."/>
            <person name="Kuo A."/>
            <person name="Tritt A."/>
            <person name="Lipzen A."/>
            <person name="He G."/>
            <person name="Yan M."/>
            <person name="Ng V."/>
            <person name="Cullen D."/>
            <person name="Martin F."/>
            <person name="Rosso M.-N."/>
            <person name="Henrissat B."/>
            <person name="Hibbett D."/>
            <person name="Martinez A.T."/>
            <person name="Grigoriev I.V."/>
        </authorList>
    </citation>
    <scope>NUCLEOTIDE SEQUENCE</scope>
    <source>
        <strain evidence="4">MF-IS2</strain>
    </source>
</reference>
<evidence type="ECO:0000256" key="1">
    <source>
        <dbReference type="SAM" id="MobiDB-lite"/>
    </source>
</evidence>
<feature type="transmembrane region" description="Helical" evidence="2">
    <location>
        <begin position="264"/>
        <end position="290"/>
    </location>
</feature>
<name>A0A9P5X7H9_9AGAR</name>
<keyword evidence="5" id="KW-1185">Reference proteome</keyword>
<dbReference type="Proteomes" id="UP000807342">
    <property type="component" value="Unassembled WGS sequence"/>
</dbReference>
<dbReference type="OrthoDB" id="3219854at2759"/>